<comment type="caution">
    <text evidence="3">The sequence shown here is derived from an EMBL/GenBank/DDBJ whole genome shotgun (WGS) entry which is preliminary data.</text>
</comment>
<organism evidence="3 4">
    <name type="scientific">Cladorrhinum samala</name>
    <dbReference type="NCBI Taxonomy" id="585594"/>
    <lineage>
        <taxon>Eukaryota</taxon>
        <taxon>Fungi</taxon>
        <taxon>Dikarya</taxon>
        <taxon>Ascomycota</taxon>
        <taxon>Pezizomycotina</taxon>
        <taxon>Sordariomycetes</taxon>
        <taxon>Sordariomycetidae</taxon>
        <taxon>Sordariales</taxon>
        <taxon>Podosporaceae</taxon>
        <taxon>Cladorrhinum</taxon>
    </lineage>
</organism>
<protein>
    <recommendedName>
        <fullName evidence="5">Pentatricopeptide repeat domain-containing protein</fullName>
    </recommendedName>
</protein>
<feature type="compositionally biased region" description="Acidic residues" evidence="2">
    <location>
        <begin position="710"/>
        <end position="723"/>
    </location>
</feature>
<dbReference type="Proteomes" id="UP001321749">
    <property type="component" value="Unassembled WGS sequence"/>
</dbReference>
<evidence type="ECO:0000256" key="2">
    <source>
        <dbReference type="SAM" id="MobiDB-lite"/>
    </source>
</evidence>
<sequence>MATAAVIDAGRKDERRRNLDRRIDQTRQNLSRLMNESEKVTSNEGASGLHLRPGPFYDYRQTSFEVLGTICNKRPGQLLDLERKISERMNEVEQLRYNLGLEWYGQKPLGTGATTLSIVDEVLLDEEAAPSLGREAFTEHHMDRITAMVNKLVDDLLKVAYTISEAEAPGTNPAPDSLDSADTLIRLLRSDGYPRYTFAQLNPEQVFNTRAQMDRLNKEILSNFHVPYRVRNVAKICYNLLVCPFPPSIETYNTLIWGFTQLGEHDLAWVVVESFLYHSHLKPTQGTMLCLLQHFRLKRDILGFFEIIKRMIGKDPRGIGLMRKKASDPVGKFFLLRQAADSADGVALIDNYLVVRAKLSRPVLETIAEGLIDFGMLQQAAKVVLLCLNQGFVMKSNILRRLLHACIEILDRAAATYIIQGLLAHIDQATSLIDQLSTSLARKIRRVLCIWHVKSPYTIRDRLANSGWAESPEQAFDYLTTALWISETITCVNVVNHGLERAVKALQRKRNPLHLRLDLAISILDHATKRQNHDSARAADIMWLGKIDWVQQQIHETELLIGSAEYMIVNAITKQSTPKGMRTWMHFQPHVPIAQRIKLHRDANTKGTFLHECAQMFSIKRELDFQLKVTLMEALPDDWVDKLWEKRNINGDLGLDATMIYFKKWLRRLINERMWGEAAQQIEEKFDDVEGILATRKWEGSKFPRLPEPLPEDAVVDEVEGEDEAKAIQEVEGKKEKKSKSKNKKKELGYEENEPEEFMDAAEFQVQMAALAAAEQAKSRINTRSKKN</sequence>
<feature type="region of interest" description="Disordered" evidence="2">
    <location>
        <begin position="703"/>
        <end position="755"/>
    </location>
</feature>
<gene>
    <name evidence="3" type="ORF">QBC42DRAFT_269728</name>
</gene>
<reference evidence="3" key="1">
    <citation type="journal article" date="2023" name="Mol. Phylogenet. Evol.">
        <title>Genome-scale phylogeny and comparative genomics of the fungal order Sordariales.</title>
        <authorList>
            <person name="Hensen N."/>
            <person name="Bonometti L."/>
            <person name="Westerberg I."/>
            <person name="Brannstrom I.O."/>
            <person name="Guillou S."/>
            <person name="Cros-Aarteil S."/>
            <person name="Calhoun S."/>
            <person name="Haridas S."/>
            <person name="Kuo A."/>
            <person name="Mondo S."/>
            <person name="Pangilinan J."/>
            <person name="Riley R."/>
            <person name="LaButti K."/>
            <person name="Andreopoulos B."/>
            <person name="Lipzen A."/>
            <person name="Chen C."/>
            <person name="Yan M."/>
            <person name="Daum C."/>
            <person name="Ng V."/>
            <person name="Clum A."/>
            <person name="Steindorff A."/>
            <person name="Ohm R.A."/>
            <person name="Martin F."/>
            <person name="Silar P."/>
            <person name="Natvig D.O."/>
            <person name="Lalanne C."/>
            <person name="Gautier V."/>
            <person name="Ament-Velasquez S.L."/>
            <person name="Kruys A."/>
            <person name="Hutchinson M.I."/>
            <person name="Powell A.J."/>
            <person name="Barry K."/>
            <person name="Miller A.N."/>
            <person name="Grigoriev I.V."/>
            <person name="Debuchy R."/>
            <person name="Gladieux P."/>
            <person name="Hiltunen Thoren M."/>
            <person name="Johannesson H."/>
        </authorList>
    </citation>
    <scope>NUCLEOTIDE SEQUENCE</scope>
    <source>
        <strain evidence="3">PSN324</strain>
    </source>
</reference>
<dbReference type="EMBL" id="MU864987">
    <property type="protein sequence ID" value="KAK4461619.1"/>
    <property type="molecule type" value="Genomic_DNA"/>
</dbReference>
<feature type="coiled-coil region" evidence="1">
    <location>
        <begin position="16"/>
        <end position="43"/>
    </location>
</feature>
<feature type="compositionally biased region" description="Basic and acidic residues" evidence="2">
    <location>
        <begin position="724"/>
        <end position="735"/>
    </location>
</feature>
<keyword evidence="1" id="KW-0175">Coiled coil</keyword>
<keyword evidence="4" id="KW-1185">Reference proteome</keyword>
<dbReference type="AlphaFoldDB" id="A0AAV9HNJ4"/>
<feature type="compositionally biased region" description="Basic residues" evidence="2">
    <location>
        <begin position="736"/>
        <end position="745"/>
    </location>
</feature>
<name>A0AAV9HNJ4_9PEZI</name>
<evidence type="ECO:0008006" key="5">
    <source>
        <dbReference type="Google" id="ProtNLM"/>
    </source>
</evidence>
<proteinExistence type="predicted"/>
<evidence type="ECO:0000313" key="3">
    <source>
        <dbReference type="EMBL" id="KAK4461619.1"/>
    </source>
</evidence>
<evidence type="ECO:0000313" key="4">
    <source>
        <dbReference type="Proteomes" id="UP001321749"/>
    </source>
</evidence>
<evidence type="ECO:0000256" key="1">
    <source>
        <dbReference type="SAM" id="Coils"/>
    </source>
</evidence>
<accession>A0AAV9HNJ4</accession>
<reference evidence="3" key="2">
    <citation type="submission" date="2023-06" db="EMBL/GenBank/DDBJ databases">
        <authorList>
            <consortium name="Lawrence Berkeley National Laboratory"/>
            <person name="Mondo S.J."/>
            <person name="Hensen N."/>
            <person name="Bonometti L."/>
            <person name="Westerberg I."/>
            <person name="Brannstrom I.O."/>
            <person name="Guillou S."/>
            <person name="Cros-Aarteil S."/>
            <person name="Calhoun S."/>
            <person name="Haridas S."/>
            <person name="Kuo A."/>
            <person name="Pangilinan J."/>
            <person name="Riley R."/>
            <person name="Labutti K."/>
            <person name="Andreopoulos B."/>
            <person name="Lipzen A."/>
            <person name="Chen C."/>
            <person name="Yanf M."/>
            <person name="Daum C."/>
            <person name="Ng V."/>
            <person name="Clum A."/>
            <person name="Steindorff A."/>
            <person name="Ohm R."/>
            <person name="Martin F."/>
            <person name="Silar P."/>
            <person name="Natvig D."/>
            <person name="Lalanne C."/>
            <person name="Gautier V."/>
            <person name="Ament-Velasquez S.L."/>
            <person name="Kruys A."/>
            <person name="Hutchinson M.I."/>
            <person name="Powell A.J."/>
            <person name="Barry K."/>
            <person name="Miller A.N."/>
            <person name="Grigoriev I.V."/>
            <person name="Debuchy R."/>
            <person name="Gladieux P."/>
            <person name="Thoren M.H."/>
            <person name="Johannesson H."/>
        </authorList>
    </citation>
    <scope>NUCLEOTIDE SEQUENCE</scope>
    <source>
        <strain evidence="3">PSN324</strain>
    </source>
</reference>